<gene>
    <name evidence="1" type="ORF">C8A01DRAFT_40061</name>
</gene>
<dbReference type="Proteomes" id="UP001303115">
    <property type="component" value="Unassembled WGS sequence"/>
</dbReference>
<reference evidence="2" key="1">
    <citation type="journal article" date="2023" name="Mol. Phylogenet. Evol.">
        <title>Genome-scale phylogeny and comparative genomics of the fungal order Sordariales.</title>
        <authorList>
            <person name="Hensen N."/>
            <person name="Bonometti L."/>
            <person name="Westerberg I."/>
            <person name="Brannstrom I.O."/>
            <person name="Guillou S."/>
            <person name="Cros-Aarteil S."/>
            <person name="Calhoun S."/>
            <person name="Haridas S."/>
            <person name="Kuo A."/>
            <person name="Mondo S."/>
            <person name="Pangilinan J."/>
            <person name="Riley R."/>
            <person name="LaButti K."/>
            <person name="Andreopoulos B."/>
            <person name="Lipzen A."/>
            <person name="Chen C."/>
            <person name="Yan M."/>
            <person name="Daum C."/>
            <person name="Ng V."/>
            <person name="Clum A."/>
            <person name="Steindorff A."/>
            <person name="Ohm R.A."/>
            <person name="Martin F."/>
            <person name="Silar P."/>
            <person name="Natvig D.O."/>
            <person name="Lalanne C."/>
            <person name="Gautier V."/>
            <person name="Ament-Velasquez S.L."/>
            <person name="Kruys A."/>
            <person name="Hutchinson M.I."/>
            <person name="Powell A.J."/>
            <person name="Barry K."/>
            <person name="Miller A.N."/>
            <person name="Grigoriev I.V."/>
            <person name="Debuchy R."/>
            <person name="Gladieux P."/>
            <person name="Hiltunen Thoren M."/>
            <person name="Johannesson H."/>
        </authorList>
    </citation>
    <scope>NUCLEOTIDE SEQUENCE [LARGE SCALE GENOMIC DNA]</scope>
    <source>
        <strain evidence="2">CBS 284.82</strain>
    </source>
</reference>
<organism evidence="1 2">
    <name type="scientific">Parachaetomium inaequale</name>
    <dbReference type="NCBI Taxonomy" id="2588326"/>
    <lineage>
        <taxon>Eukaryota</taxon>
        <taxon>Fungi</taxon>
        <taxon>Dikarya</taxon>
        <taxon>Ascomycota</taxon>
        <taxon>Pezizomycotina</taxon>
        <taxon>Sordariomycetes</taxon>
        <taxon>Sordariomycetidae</taxon>
        <taxon>Sordariales</taxon>
        <taxon>Chaetomiaceae</taxon>
        <taxon>Parachaetomium</taxon>
    </lineage>
</organism>
<dbReference type="EMBL" id="MU854527">
    <property type="protein sequence ID" value="KAK4033493.1"/>
    <property type="molecule type" value="Genomic_DNA"/>
</dbReference>
<evidence type="ECO:0000313" key="2">
    <source>
        <dbReference type="Proteomes" id="UP001303115"/>
    </source>
</evidence>
<evidence type="ECO:0000313" key="1">
    <source>
        <dbReference type="EMBL" id="KAK4033493.1"/>
    </source>
</evidence>
<comment type="caution">
    <text evidence="1">The sequence shown here is derived from an EMBL/GenBank/DDBJ whole genome shotgun (WGS) entry which is preliminary data.</text>
</comment>
<protein>
    <submittedName>
        <fullName evidence="1">Uncharacterized protein</fullName>
    </submittedName>
</protein>
<proteinExistence type="predicted"/>
<accession>A0AAN6SN85</accession>
<name>A0AAN6SN85_9PEZI</name>
<sequence>MEKGGDWDEVVIPQELQDCASGTSKNDRYGTDPRLYDWCKWEEDLDAVEGFFEQELYAKFDPDAEGGGEGVRTD</sequence>
<dbReference type="AlphaFoldDB" id="A0AAN6SN85"/>
<keyword evidence="2" id="KW-1185">Reference proteome</keyword>